<dbReference type="InterPro" id="IPR027791">
    <property type="entry name" value="Galactosyl_T_C"/>
</dbReference>
<sequence>MNGSFSTALLISTYNWPQALERIFLSLLKQSRYPDELLIADDGSREDTRQLIDRYRAMFPFPVKHAWHEDQGFRKSIILNKAIKLASADYIIEIDGDIVMHPHFIADHIRNAQSGHFVQGSRAILKEALTHSVIQNPGKSLHFLVPGLANRFNALRVPPLSFLIGAKPSGASKVRACNLAFWRKDFMAINGYNNLFEGWGWEDNEFAARLIHGGVRKKKLKLAAICFHLHHQLNSRQQYQENEAFYHQTIQARVVSCKNGYCQV</sequence>
<dbReference type="EMBL" id="QLMA01000007">
    <property type="protein sequence ID" value="RAJ77450.1"/>
    <property type="molecule type" value="Genomic_DNA"/>
</dbReference>
<proteinExistence type="predicted"/>
<feature type="domain" description="Galactosyltransferase C-terminal" evidence="3">
    <location>
        <begin position="170"/>
        <end position="232"/>
    </location>
</feature>
<comment type="caution">
    <text evidence="4">The sequence shown here is derived from an EMBL/GenBank/DDBJ whole genome shotgun (WGS) entry which is preliminary data.</text>
</comment>
<keyword evidence="1 4" id="KW-0808">Transferase</keyword>
<dbReference type="RefSeq" id="WP_111594040.1">
    <property type="nucleotide sequence ID" value="NZ_QLMA01000007.1"/>
</dbReference>
<dbReference type="InterPro" id="IPR029044">
    <property type="entry name" value="Nucleotide-diphossugar_trans"/>
</dbReference>
<dbReference type="OrthoDB" id="9801954at2"/>
<evidence type="ECO:0000259" key="2">
    <source>
        <dbReference type="Pfam" id="PF00535"/>
    </source>
</evidence>
<dbReference type="AlphaFoldDB" id="A0A327VTQ4"/>
<dbReference type="GO" id="GO:0016740">
    <property type="term" value="F:transferase activity"/>
    <property type="evidence" value="ECO:0007669"/>
    <property type="project" value="UniProtKB-KW"/>
</dbReference>
<name>A0A327VTQ4_9BACT</name>
<dbReference type="SUPFAM" id="SSF53448">
    <property type="entry name" value="Nucleotide-diphospho-sugar transferases"/>
    <property type="match status" value="1"/>
</dbReference>
<dbReference type="Pfam" id="PF02709">
    <property type="entry name" value="Glyco_transf_7C"/>
    <property type="match status" value="1"/>
</dbReference>
<evidence type="ECO:0000313" key="4">
    <source>
        <dbReference type="EMBL" id="RAJ77450.1"/>
    </source>
</evidence>
<dbReference type="Gene3D" id="3.90.550.10">
    <property type="entry name" value="Spore Coat Polysaccharide Biosynthesis Protein SpsA, Chain A"/>
    <property type="match status" value="1"/>
</dbReference>
<feature type="domain" description="Glycosyltransferase 2-like" evidence="2">
    <location>
        <begin position="10"/>
        <end position="123"/>
    </location>
</feature>
<dbReference type="InterPro" id="IPR001173">
    <property type="entry name" value="Glyco_trans_2-like"/>
</dbReference>
<reference evidence="4 5" key="1">
    <citation type="submission" date="2018-06" db="EMBL/GenBank/DDBJ databases">
        <title>Genomic Encyclopedia of Archaeal and Bacterial Type Strains, Phase II (KMG-II): from individual species to whole genera.</title>
        <authorList>
            <person name="Goeker M."/>
        </authorList>
    </citation>
    <scope>NUCLEOTIDE SEQUENCE [LARGE SCALE GENOMIC DNA]</scope>
    <source>
        <strain evidence="4 5">DSM 29821</strain>
    </source>
</reference>
<protein>
    <submittedName>
        <fullName evidence="4">Glycosyltransferase involved in cell wall biosynthesis</fullName>
    </submittedName>
</protein>
<evidence type="ECO:0000256" key="1">
    <source>
        <dbReference type="ARBA" id="ARBA00022679"/>
    </source>
</evidence>
<dbReference type="PANTHER" id="PTHR43685">
    <property type="entry name" value="GLYCOSYLTRANSFERASE"/>
    <property type="match status" value="1"/>
</dbReference>
<evidence type="ECO:0000313" key="5">
    <source>
        <dbReference type="Proteomes" id="UP000249819"/>
    </source>
</evidence>
<dbReference type="Proteomes" id="UP000249819">
    <property type="component" value="Unassembled WGS sequence"/>
</dbReference>
<keyword evidence="5" id="KW-1185">Reference proteome</keyword>
<accession>A0A327VTQ4</accession>
<organism evidence="4 5">
    <name type="scientific">Chitinophaga dinghuensis</name>
    <dbReference type="NCBI Taxonomy" id="1539050"/>
    <lineage>
        <taxon>Bacteria</taxon>
        <taxon>Pseudomonadati</taxon>
        <taxon>Bacteroidota</taxon>
        <taxon>Chitinophagia</taxon>
        <taxon>Chitinophagales</taxon>
        <taxon>Chitinophagaceae</taxon>
        <taxon>Chitinophaga</taxon>
    </lineage>
</organism>
<gene>
    <name evidence="4" type="ORF">CLV59_107217</name>
</gene>
<dbReference type="InterPro" id="IPR050834">
    <property type="entry name" value="Glycosyltransf_2"/>
</dbReference>
<dbReference type="Pfam" id="PF00535">
    <property type="entry name" value="Glycos_transf_2"/>
    <property type="match status" value="1"/>
</dbReference>
<dbReference type="PANTHER" id="PTHR43685:SF3">
    <property type="entry name" value="SLR2126 PROTEIN"/>
    <property type="match status" value="1"/>
</dbReference>
<dbReference type="CDD" id="cd06420">
    <property type="entry name" value="GT2_Chondriotin_Pol_N"/>
    <property type="match status" value="1"/>
</dbReference>
<evidence type="ECO:0000259" key="3">
    <source>
        <dbReference type="Pfam" id="PF02709"/>
    </source>
</evidence>